<reference evidence="2" key="1">
    <citation type="journal article" date="2013" name="J. Plant Res.">
        <title>Effect of fungi and light on seed germination of three Opuntia species from semiarid lands of central Mexico.</title>
        <authorList>
            <person name="Delgado-Sanchez P."/>
            <person name="Jimenez-Bremont J.F."/>
            <person name="Guerrero-Gonzalez Mde L."/>
            <person name="Flores J."/>
        </authorList>
    </citation>
    <scope>NUCLEOTIDE SEQUENCE</scope>
    <source>
        <tissue evidence="2">Cladode</tissue>
    </source>
</reference>
<name>A0A7C8YKT3_OPUST</name>
<reference evidence="2" key="2">
    <citation type="submission" date="2020-07" db="EMBL/GenBank/DDBJ databases">
        <authorList>
            <person name="Vera ALvarez R."/>
            <person name="Arias-Moreno D.M."/>
            <person name="Jimenez-Jacinto V."/>
            <person name="Jimenez-Bremont J.F."/>
            <person name="Swaminathan K."/>
            <person name="Moose S.P."/>
            <person name="Guerrero-Gonzalez M.L."/>
            <person name="Marino-Ramirez L."/>
            <person name="Landsman D."/>
            <person name="Rodriguez-Kessler M."/>
            <person name="Delgado-Sanchez P."/>
        </authorList>
    </citation>
    <scope>NUCLEOTIDE SEQUENCE</scope>
    <source>
        <tissue evidence="2">Cladode</tissue>
    </source>
</reference>
<keyword evidence="1" id="KW-0812">Transmembrane</keyword>
<organism evidence="2">
    <name type="scientific">Opuntia streptacantha</name>
    <name type="common">Prickly pear cactus</name>
    <name type="synonym">Opuntia cardona</name>
    <dbReference type="NCBI Taxonomy" id="393608"/>
    <lineage>
        <taxon>Eukaryota</taxon>
        <taxon>Viridiplantae</taxon>
        <taxon>Streptophyta</taxon>
        <taxon>Embryophyta</taxon>
        <taxon>Tracheophyta</taxon>
        <taxon>Spermatophyta</taxon>
        <taxon>Magnoliopsida</taxon>
        <taxon>eudicotyledons</taxon>
        <taxon>Gunneridae</taxon>
        <taxon>Pentapetalae</taxon>
        <taxon>Caryophyllales</taxon>
        <taxon>Cactineae</taxon>
        <taxon>Cactaceae</taxon>
        <taxon>Opuntioideae</taxon>
        <taxon>Opuntia</taxon>
    </lineage>
</organism>
<accession>A0A7C8YKT3</accession>
<evidence type="ECO:0000313" key="2">
    <source>
        <dbReference type="EMBL" id="MBA4620798.1"/>
    </source>
</evidence>
<sequence length="126" mass="14507">MSQGLFNLFWSCRIDGNYRVRVEFHPRNLTHLNQLAAKPTSSTFLYTSREIDASPVIDSAPIYNFLVYHIPLTKLWQMLFLFSSVIIFQPGSRKNSSLNRRWLLINAYTKLLGMGILVVAILVNCL</sequence>
<keyword evidence="1" id="KW-0472">Membrane</keyword>
<evidence type="ECO:0000256" key="1">
    <source>
        <dbReference type="SAM" id="Phobius"/>
    </source>
</evidence>
<protein>
    <submittedName>
        <fullName evidence="2">Uncharacterized protein</fullName>
    </submittedName>
</protein>
<feature type="transmembrane region" description="Helical" evidence="1">
    <location>
        <begin position="75"/>
        <end position="91"/>
    </location>
</feature>
<keyword evidence="1" id="KW-1133">Transmembrane helix</keyword>
<feature type="transmembrane region" description="Helical" evidence="1">
    <location>
        <begin position="103"/>
        <end position="123"/>
    </location>
</feature>
<proteinExistence type="predicted"/>
<dbReference type="AlphaFoldDB" id="A0A7C8YKT3"/>
<dbReference type="EMBL" id="GISG01031781">
    <property type="protein sequence ID" value="MBA4620798.1"/>
    <property type="molecule type" value="Transcribed_RNA"/>
</dbReference>